<dbReference type="AlphaFoldDB" id="A0A0F6XYW4"/>
<evidence type="ECO:0000313" key="1">
    <source>
        <dbReference type="EMBL" id="AKF92731.1"/>
    </source>
</evidence>
<sequence length="171" mass="19592">MRVNVKVREDKKTLRKVKKQVAELSKTRAKVGYLQDREQLLIAIFNEYGAKIPVTNKVRGLFLALGMPLKKDKKFIIIPERSFLRAGYEKSEPTLLREMEKLLDDTLQGRITAEQAMKSAAKKLTADVKSHMKSGSFKENAPLTQKLKGSNNPLMDEKKLIDSLEFEVTRW</sequence>
<organism evidence="1">
    <name type="scientific">Brevibacillus laterosporus</name>
    <name type="common">Bacillus laterosporus</name>
    <dbReference type="NCBI Taxonomy" id="1465"/>
    <lineage>
        <taxon>Bacteria</taxon>
        <taxon>Bacillati</taxon>
        <taxon>Bacillota</taxon>
        <taxon>Bacilli</taxon>
        <taxon>Bacillales</taxon>
        <taxon>Paenibacillaceae</taxon>
        <taxon>Brevibacillus</taxon>
    </lineage>
</organism>
<dbReference type="EMBL" id="CP011074">
    <property type="protein sequence ID" value="AKF92731.1"/>
    <property type="molecule type" value="Genomic_DNA"/>
</dbReference>
<reference evidence="1" key="1">
    <citation type="submission" date="2015-03" db="EMBL/GenBank/DDBJ databases">
        <title>MIGS Cultured Bacterial/Archaeal sample from Brevibacillus laterosporus.</title>
        <authorList>
            <person name="Zeng D."/>
            <person name="Zhu L."/>
            <person name="Dong G."/>
            <person name="Ye W."/>
            <person name="Ren D."/>
            <person name="Wu L."/>
            <person name="Xu J."/>
            <person name="Li G."/>
            <person name="Guo L."/>
        </authorList>
    </citation>
    <scope>NUCLEOTIDE SEQUENCE</scope>
    <source>
        <strain evidence="1">B9</strain>
    </source>
</reference>
<protein>
    <submittedName>
        <fullName evidence="1">Uncharacterized protein</fullName>
    </submittedName>
</protein>
<name>A0A0F6XYW4_BRELA</name>
<dbReference type="RefSeq" id="WP_031411378.1">
    <property type="nucleotide sequence ID" value="NZ_CP011074.1"/>
</dbReference>
<accession>A0A0F6XYW4</accession>
<proteinExistence type="predicted"/>
<gene>
    <name evidence="1" type="ORF">EX87_02870</name>
</gene>